<protein>
    <submittedName>
        <fullName evidence="1">Uncharacterized protein</fullName>
    </submittedName>
</protein>
<dbReference type="RefSeq" id="WP_143160726.1">
    <property type="nucleotide sequence ID" value="NZ_FQZY01000042.1"/>
</dbReference>
<sequence>MEKVRALWINSSDPRGAVGIVRTTDSETKRSDYYIGIGMEGNLNAMVDIGYIVATGQKYPSLDHIVKFQNEEQADDESPMDKITAKAMEILCDKYCKYPCTVNDQEEMEEICDNCRVGKLIGIDAVNEYDRLNTFDQTQSAKLLEKFSNYQDMDCTGCIHTGNKQFCLNCYRGGCRDYYLEEEKNE</sequence>
<dbReference type="AlphaFoldDB" id="A0A1M6REZ2"/>
<evidence type="ECO:0000313" key="2">
    <source>
        <dbReference type="Proteomes" id="UP000184301"/>
    </source>
</evidence>
<reference evidence="1 2" key="1">
    <citation type="submission" date="2016-11" db="EMBL/GenBank/DDBJ databases">
        <authorList>
            <person name="Jaros S."/>
            <person name="Januszkiewicz K."/>
            <person name="Wedrychowicz H."/>
        </authorList>
    </citation>
    <scope>NUCLEOTIDE SEQUENCE [LARGE SCALE GENOMIC DNA]</scope>
    <source>
        <strain evidence="1 2">DSM 15480</strain>
    </source>
</reference>
<dbReference type="EMBL" id="FQZY01000042">
    <property type="protein sequence ID" value="SHK30948.1"/>
    <property type="molecule type" value="Genomic_DNA"/>
</dbReference>
<proteinExistence type="predicted"/>
<organism evidence="1 2">
    <name type="scientific">Hespellia stercorisuis DSM 15480</name>
    <dbReference type="NCBI Taxonomy" id="1121950"/>
    <lineage>
        <taxon>Bacteria</taxon>
        <taxon>Bacillati</taxon>
        <taxon>Bacillota</taxon>
        <taxon>Clostridia</taxon>
        <taxon>Lachnospirales</taxon>
        <taxon>Lachnospiraceae</taxon>
        <taxon>Hespellia</taxon>
    </lineage>
</organism>
<evidence type="ECO:0000313" key="1">
    <source>
        <dbReference type="EMBL" id="SHK30948.1"/>
    </source>
</evidence>
<accession>A0A1M6REZ2</accession>
<dbReference type="Proteomes" id="UP000184301">
    <property type="component" value="Unassembled WGS sequence"/>
</dbReference>
<keyword evidence="2" id="KW-1185">Reference proteome</keyword>
<name>A0A1M6REZ2_9FIRM</name>
<dbReference type="STRING" id="1121950.SAMN02745243_02671"/>
<gene>
    <name evidence="1" type="ORF">SAMN02745243_02671</name>
</gene>
<dbReference type="OrthoDB" id="2068094at2"/>